<dbReference type="OrthoDB" id="9795352at2"/>
<dbReference type="RefSeq" id="WP_108113758.1">
    <property type="nucleotide sequence ID" value="NZ_QBKT01000002.1"/>
</dbReference>
<keyword evidence="1 4" id="KW-0489">Methyltransferase</keyword>
<dbReference type="CDD" id="cd18082">
    <property type="entry name" value="SpoU-like_family"/>
    <property type="match status" value="1"/>
</dbReference>
<dbReference type="GO" id="GO:0005829">
    <property type="term" value="C:cytosol"/>
    <property type="evidence" value="ECO:0007669"/>
    <property type="project" value="TreeGrafter"/>
</dbReference>
<dbReference type="Gene3D" id="3.40.1280.10">
    <property type="match status" value="1"/>
</dbReference>
<protein>
    <submittedName>
        <fullName evidence="4">SpoU rRNA methylase family protein</fullName>
    </submittedName>
</protein>
<feature type="domain" description="tRNA/rRNA methyltransferase SpoU type" evidence="3">
    <location>
        <begin position="18"/>
        <end position="161"/>
    </location>
</feature>
<reference evidence="4 5" key="1">
    <citation type="submission" date="2018-04" db="EMBL/GenBank/DDBJ databases">
        <title>Genomic Encyclopedia of Archaeal and Bacterial Type Strains, Phase II (KMG-II): from individual species to whole genera.</title>
        <authorList>
            <person name="Goeker M."/>
        </authorList>
    </citation>
    <scope>NUCLEOTIDE SEQUENCE [LARGE SCALE GENOMIC DNA]</scope>
    <source>
        <strain evidence="4 5">DSM 25731</strain>
    </source>
</reference>
<dbReference type="PANTHER" id="PTHR46429:SF1">
    <property type="entry name" value="23S RRNA (GUANOSINE-2'-O-)-METHYLTRANSFERASE RLMB"/>
    <property type="match status" value="1"/>
</dbReference>
<comment type="caution">
    <text evidence="4">The sequence shown here is derived from an EMBL/GenBank/DDBJ whole genome shotgun (WGS) entry which is preliminary data.</text>
</comment>
<proteinExistence type="predicted"/>
<sequence>MSQLTHYTTNFKKRKFPIVLITDQVSNAPNIGSLFRISDAFGVEKIIFCGENIPVFGRRMTKTARATEKVVPFEIQEDIHSVISQLQQEQYTIISLEITKNSQSVHTIDFSKFERIALVVGDENFGVNPETIYESALVVHIDMFGQNSSMNVVQATNIVLYEITKQQILAK</sequence>
<gene>
    <name evidence="4" type="ORF">C8N46_102175</name>
</gene>
<evidence type="ECO:0000259" key="3">
    <source>
        <dbReference type="Pfam" id="PF00588"/>
    </source>
</evidence>
<evidence type="ECO:0000313" key="5">
    <source>
        <dbReference type="Proteomes" id="UP000244090"/>
    </source>
</evidence>
<dbReference type="PANTHER" id="PTHR46429">
    <property type="entry name" value="23S RRNA (GUANOSINE-2'-O-)-METHYLTRANSFERASE RLMB"/>
    <property type="match status" value="1"/>
</dbReference>
<accession>A0A2T6C380</accession>
<dbReference type="InterPro" id="IPR029026">
    <property type="entry name" value="tRNA_m1G_MTases_N"/>
</dbReference>
<dbReference type="GO" id="GO:0006396">
    <property type="term" value="P:RNA processing"/>
    <property type="evidence" value="ECO:0007669"/>
    <property type="project" value="InterPro"/>
</dbReference>
<dbReference type="GO" id="GO:0008173">
    <property type="term" value="F:RNA methyltransferase activity"/>
    <property type="evidence" value="ECO:0007669"/>
    <property type="project" value="InterPro"/>
</dbReference>
<dbReference type="InterPro" id="IPR029028">
    <property type="entry name" value="Alpha/beta_knot_MTases"/>
</dbReference>
<evidence type="ECO:0000256" key="2">
    <source>
        <dbReference type="ARBA" id="ARBA00022679"/>
    </source>
</evidence>
<keyword evidence="2" id="KW-0808">Transferase</keyword>
<dbReference type="SUPFAM" id="SSF75217">
    <property type="entry name" value="alpha/beta knot"/>
    <property type="match status" value="1"/>
</dbReference>
<evidence type="ECO:0000256" key="1">
    <source>
        <dbReference type="ARBA" id="ARBA00022603"/>
    </source>
</evidence>
<dbReference type="Proteomes" id="UP000244090">
    <property type="component" value="Unassembled WGS sequence"/>
</dbReference>
<dbReference type="GO" id="GO:0032259">
    <property type="term" value="P:methylation"/>
    <property type="evidence" value="ECO:0007669"/>
    <property type="project" value="UniProtKB-KW"/>
</dbReference>
<dbReference type="InterPro" id="IPR004441">
    <property type="entry name" value="rRNA_MeTrfase_TrmH"/>
</dbReference>
<dbReference type="GO" id="GO:0003723">
    <property type="term" value="F:RNA binding"/>
    <property type="evidence" value="ECO:0007669"/>
    <property type="project" value="InterPro"/>
</dbReference>
<organism evidence="4 5">
    <name type="scientific">Kordia periserrulae</name>
    <dbReference type="NCBI Taxonomy" id="701523"/>
    <lineage>
        <taxon>Bacteria</taxon>
        <taxon>Pseudomonadati</taxon>
        <taxon>Bacteroidota</taxon>
        <taxon>Flavobacteriia</taxon>
        <taxon>Flavobacteriales</taxon>
        <taxon>Flavobacteriaceae</taxon>
        <taxon>Kordia</taxon>
    </lineage>
</organism>
<dbReference type="Pfam" id="PF00588">
    <property type="entry name" value="SpoU_methylase"/>
    <property type="match status" value="1"/>
</dbReference>
<evidence type="ECO:0000313" key="4">
    <source>
        <dbReference type="EMBL" id="PTX62775.1"/>
    </source>
</evidence>
<dbReference type="InterPro" id="IPR001537">
    <property type="entry name" value="SpoU_MeTrfase"/>
</dbReference>
<dbReference type="EMBL" id="QBKT01000002">
    <property type="protein sequence ID" value="PTX62775.1"/>
    <property type="molecule type" value="Genomic_DNA"/>
</dbReference>
<name>A0A2T6C380_9FLAO</name>
<dbReference type="AlphaFoldDB" id="A0A2T6C380"/>
<keyword evidence="5" id="KW-1185">Reference proteome</keyword>